<sequence>PCQDVYRSCKRWEEEERCSWTRPISPFFSDNCALSCGLCQSNGKKLPLTLPPILDNIAWFVGRWESKTMAGESFPEPLSGPYREMLDVQISEVPMFDRPLVNVRRVLSPVARIAVTTDGRDTHTMVGFMASKPFLEDTGFVEFDKPKEGDDQVAIESVGNYGQFHVVKALLTI</sequence>
<dbReference type="AlphaFoldDB" id="A0A183GM04"/>
<dbReference type="WBParaSite" id="HPBE_0002372401-mRNA-1">
    <property type="protein sequence ID" value="HPBE_0002372401-mRNA-1"/>
    <property type="gene ID" value="HPBE_0002372401"/>
</dbReference>
<dbReference type="PROSITE" id="PS51670">
    <property type="entry name" value="SHKT"/>
    <property type="match status" value="1"/>
</dbReference>
<evidence type="ECO:0000313" key="3">
    <source>
        <dbReference type="EMBL" id="VDP40551.1"/>
    </source>
</evidence>
<evidence type="ECO:0000313" key="4">
    <source>
        <dbReference type="Proteomes" id="UP000050761"/>
    </source>
</evidence>
<dbReference type="EMBL" id="UZAH01035399">
    <property type="protein sequence ID" value="VDP40551.1"/>
    <property type="molecule type" value="Genomic_DNA"/>
</dbReference>
<dbReference type="PANTHER" id="PTHR15854">
    <property type="entry name" value="THAP4 PROTEIN"/>
    <property type="match status" value="1"/>
</dbReference>
<name>A0A183GM04_HELPZ</name>
<keyword evidence="4" id="KW-1185">Reference proteome</keyword>
<organism evidence="4 5">
    <name type="scientific">Heligmosomoides polygyrus</name>
    <name type="common">Parasitic roundworm</name>
    <dbReference type="NCBI Taxonomy" id="6339"/>
    <lineage>
        <taxon>Eukaryota</taxon>
        <taxon>Metazoa</taxon>
        <taxon>Ecdysozoa</taxon>
        <taxon>Nematoda</taxon>
        <taxon>Chromadorea</taxon>
        <taxon>Rhabditida</taxon>
        <taxon>Rhabditina</taxon>
        <taxon>Rhabditomorpha</taxon>
        <taxon>Strongyloidea</taxon>
        <taxon>Heligmosomidae</taxon>
        <taxon>Heligmosomoides</taxon>
    </lineage>
</organism>
<gene>
    <name evidence="3" type="ORF">HPBE_LOCUS23723</name>
</gene>
<protein>
    <submittedName>
        <fullName evidence="5">ShKT domain-containing protein</fullName>
    </submittedName>
</protein>
<reference evidence="3 4" key="1">
    <citation type="submission" date="2018-11" db="EMBL/GenBank/DDBJ databases">
        <authorList>
            <consortium name="Pathogen Informatics"/>
        </authorList>
    </citation>
    <scope>NUCLEOTIDE SEQUENCE [LARGE SCALE GENOMIC DNA]</scope>
</reference>
<evidence type="ECO:0000313" key="5">
    <source>
        <dbReference type="WBParaSite" id="HPBE_0002372401-mRNA-1"/>
    </source>
</evidence>
<reference evidence="5" key="2">
    <citation type="submission" date="2019-09" db="UniProtKB">
        <authorList>
            <consortium name="WormBaseParasite"/>
        </authorList>
    </citation>
    <scope>IDENTIFICATION</scope>
</reference>
<proteinExistence type="predicted"/>
<evidence type="ECO:0000256" key="1">
    <source>
        <dbReference type="PROSITE-ProRule" id="PRU01005"/>
    </source>
</evidence>
<dbReference type="OrthoDB" id="58529at2759"/>
<dbReference type="Proteomes" id="UP000050761">
    <property type="component" value="Unassembled WGS sequence"/>
</dbReference>
<accession>A0A183GM04</accession>
<dbReference type="PANTHER" id="PTHR15854:SF17">
    <property type="entry name" value="SHKT DOMAIN-CONTAINING PROTEIN"/>
    <property type="match status" value="1"/>
</dbReference>
<dbReference type="SUPFAM" id="SSF50814">
    <property type="entry name" value="Lipocalins"/>
    <property type="match status" value="1"/>
</dbReference>
<dbReference type="InterPro" id="IPR012674">
    <property type="entry name" value="Calycin"/>
</dbReference>
<dbReference type="SMART" id="SM00254">
    <property type="entry name" value="ShKT"/>
    <property type="match status" value="1"/>
</dbReference>
<dbReference type="InterPro" id="IPR045165">
    <property type="entry name" value="Nitrobindin"/>
</dbReference>
<dbReference type="Pfam" id="PF01549">
    <property type="entry name" value="ShK"/>
    <property type="match status" value="1"/>
</dbReference>
<feature type="domain" description="ShKT" evidence="2">
    <location>
        <begin position="2"/>
        <end position="39"/>
    </location>
</feature>
<dbReference type="InterPro" id="IPR003582">
    <property type="entry name" value="ShKT_dom"/>
</dbReference>
<comment type="caution">
    <text evidence="1">Lacks conserved residue(s) required for the propagation of feature annotation.</text>
</comment>
<evidence type="ECO:0000259" key="2">
    <source>
        <dbReference type="PROSITE" id="PS51670"/>
    </source>
</evidence>
<accession>A0A3P8D9K9</accession>
<dbReference type="Gene3D" id="2.40.128.20">
    <property type="match status" value="1"/>
</dbReference>